<evidence type="ECO:0000256" key="9">
    <source>
        <dbReference type="ARBA" id="ARBA00044613"/>
    </source>
</evidence>
<evidence type="ECO:0000313" key="17">
    <source>
        <dbReference type="Proteomes" id="UP000887569"/>
    </source>
</evidence>
<evidence type="ECO:0000256" key="5">
    <source>
        <dbReference type="ARBA" id="ARBA00022741"/>
    </source>
</evidence>
<comment type="catalytic activity">
    <reaction evidence="11">
        <text>D-glucose + ATP = D-glucose 6-phosphate + ADP + H(+)</text>
        <dbReference type="Rhea" id="RHEA:17825"/>
        <dbReference type="ChEBI" id="CHEBI:4167"/>
        <dbReference type="ChEBI" id="CHEBI:15378"/>
        <dbReference type="ChEBI" id="CHEBI:30616"/>
        <dbReference type="ChEBI" id="CHEBI:61548"/>
        <dbReference type="ChEBI" id="CHEBI:456216"/>
        <dbReference type="EC" id="2.7.1.1"/>
    </reaction>
    <physiologicalReaction direction="left-to-right" evidence="11">
        <dbReference type="Rhea" id="RHEA:17826"/>
    </physiologicalReaction>
</comment>
<dbReference type="PANTHER" id="PTHR19443:SF16">
    <property type="entry name" value="HEXOKINASE TYPE 1-RELATED"/>
    <property type="match status" value="1"/>
</dbReference>
<feature type="domain" description="Hexokinase N-terminal" evidence="15">
    <location>
        <begin position="44"/>
        <end position="236"/>
    </location>
</feature>
<protein>
    <recommendedName>
        <fullName evidence="14">Phosphotransferase</fullName>
        <ecNumber evidence="14">2.7.1.-</ecNumber>
    </recommendedName>
</protein>
<evidence type="ECO:0000313" key="18">
    <source>
        <dbReference type="WBParaSite" id="PgR007_g206_t01"/>
    </source>
</evidence>
<evidence type="ECO:0000313" key="19">
    <source>
        <dbReference type="WBParaSite" id="PgR007_g206_t03"/>
    </source>
</evidence>
<dbReference type="WBParaSite" id="PgR007_g206_t01">
    <property type="protein sequence ID" value="PgR007_g206_t01"/>
    <property type="gene ID" value="PgR007_g206"/>
</dbReference>
<keyword evidence="8 14" id="KW-0324">Glycolysis</keyword>
<dbReference type="GO" id="GO:0001678">
    <property type="term" value="P:intracellular glucose homeostasis"/>
    <property type="evidence" value="ECO:0007669"/>
    <property type="project" value="InterPro"/>
</dbReference>
<evidence type="ECO:0000256" key="14">
    <source>
        <dbReference type="RuleBase" id="RU362007"/>
    </source>
</evidence>
<dbReference type="FunFam" id="3.40.367.20:FF:000005">
    <property type="entry name" value="Phosphotransferase"/>
    <property type="match status" value="1"/>
</dbReference>
<dbReference type="PANTHER" id="PTHR19443">
    <property type="entry name" value="HEXOKINASE"/>
    <property type="match status" value="1"/>
</dbReference>
<dbReference type="FunFam" id="3.30.420.40:FF:000095">
    <property type="entry name" value="Phosphotransferase"/>
    <property type="match status" value="1"/>
</dbReference>
<accession>A0A915AIK6</accession>
<feature type="domain" description="Hexokinase C-terminal" evidence="16">
    <location>
        <begin position="243"/>
        <end position="481"/>
    </location>
</feature>
<evidence type="ECO:0000256" key="3">
    <source>
        <dbReference type="ARBA" id="ARBA00009225"/>
    </source>
</evidence>
<dbReference type="InterPro" id="IPR001312">
    <property type="entry name" value="Hexokinase"/>
</dbReference>
<evidence type="ECO:0000256" key="8">
    <source>
        <dbReference type="ARBA" id="ARBA00023152"/>
    </source>
</evidence>
<proteinExistence type="inferred from homology"/>
<comment type="similarity">
    <text evidence="3 14">Belongs to the hexokinase family.</text>
</comment>
<dbReference type="PRINTS" id="PR00475">
    <property type="entry name" value="HEXOKINASE"/>
</dbReference>
<dbReference type="PROSITE" id="PS51748">
    <property type="entry name" value="HEXOKINASE_2"/>
    <property type="match status" value="1"/>
</dbReference>
<comment type="pathway">
    <text evidence="2">Carbohydrate metabolism; hexose metabolism.</text>
</comment>
<keyword evidence="17" id="KW-1185">Reference proteome</keyword>
<dbReference type="Gene3D" id="3.40.367.20">
    <property type="match status" value="1"/>
</dbReference>
<comment type="function">
    <text evidence="13">Catalyzes the phosphorylation of various hexoses to hexose 6-phosphate.</text>
</comment>
<keyword evidence="5 14" id="KW-0547">Nucleotide-binding</keyword>
<dbReference type="GO" id="GO:0005829">
    <property type="term" value="C:cytosol"/>
    <property type="evidence" value="ECO:0007669"/>
    <property type="project" value="TreeGrafter"/>
</dbReference>
<dbReference type="GO" id="GO:0005536">
    <property type="term" value="F:D-glucose binding"/>
    <property type="evidence" value="ECO:0007669"/>
    <property type="project" value="InterPro"/>
</dbReference>
<keyword evidence="7 14" id="KW-0067">ATP-binding</keyword>
<dbReference type="EC" id="2.7.1.-" evidence="14"/>
<evidence type="ECO:0000256" key="6">
    <source>
        <dbReference type="ARBA" id="ARBA00022777"/>
    </source>
</evidence>
<dbReference type="GO" id="GO:0006096">
    <property type="term" value="P:glycolytic process"/>
    <property type="evidence" value="ECO:0007669"/>
    <property type="project" value="UniProtKB-KW"/>
</dbReference>
<comment type="catalytic activity">
    <reaction evidence="10">
        <text>D-fructose + ATP = D-fructose 6-phosphate + ADP + H(+)</text>
        <dbReference type="Rhea" id="RHEA:16125"/>
        <dbReference type="ChEBI" id="CHEBI:15378"/>
        <dbReference type="ChEBI" id="CHEBI:30616"/>
        <dbReference type="ChEBI" id="CHEBI:37721"/>
        <dbReference type="ChEBI" id="CHEBI:61527"/>
        <dbReference type="ChEBI" id="CHEBI:456216"/>
        <dbReference type="EC" id="2.7.1.1"/>
    </reaction>
    <physiologicalReaction direction="left-to-right" evidence="10">
        <dbReference type="Rhea" id="RHEA:16126"/>
    </physiologicalReaction>
</comment>
<comment type="catalytic activity">
    <reaction evidence="12">
        <text>D-mannose + ATP = D-mannose 6-phosphate + ADP + H(+)</text>
        <dbReference type="Rhea" id="RHEA:11028"/>
        <dbReference type="ChEBI" id="CHEBI:4208"/>
        <dbReference type="ChEBI" id="CHEBI:15378"/>
        <dbReference type="ChEBI" id="CHEBI:30616"/>
        <dbReference type="ChEBI" id="CHEBI:58735"/>
        <dbReference type="ChEBI" id="CHEBI:456216"/>
        <dbReference type="EC" id="2.7.1.1"/>
    </reaction>
    <physiologicalReaction direction="left-to-right" evidence="12">
        <dbReference type="Rhea" id="RHEA:11029"/>
    </physiologicalReaction>
</comment>
<dbReference type="GO" id="GO:0006006">
    <property type="term" value="P:glucose metabolic process"/>
    <property type="evidence" value="ECO:0007669"/>
    <property type="project" value="TreeGrafter"/>
</dbReference>
<dbReference type="GO" id="GO:0004340">
    <property type="term" value="F:glucokinase activity"/>
    <property type="evidence" value="ECO:0007669"/>
    <property type="project" value="TreeGrafter"/>
</dbReference>
<dbReference type="WBParaSite" id="PgR007_g206_t03">
    <property type="protein sequence ID" value="PgR007_g206_t03"/>
    <property type="gene ID" value="PgR007_g206"/>
</dbReference>
<evidence type="ECO:0000256" key="13">
    <source>
        <dbReference type="ARBA" id="ARBA00059457"/>
    </source>
</evidence>
<name>A0A915AIK6_PARUN</name>
<dbReference type="Pfam" id="PF00349">
    <property type="entry name" value="Hexokinase_1"/>
    <property type="match status" value="1"/>
</dbReference>
<keyword evidence="6 14" id="KW-0418">Kinase</keyword>
<dbReference type="PROSITE" id="PS00378">
    <property type="entry name" value="HEXOKINASE_1"/>
    <property type="match status" value="1"/>
</dbReference>
<keyword evidence="4 14" id="KW-0808">Transferase</keyword>
<dbReference type="AlphaFoldDB" id="A0A915AIK6"/>
<dbReference type="Proteomes" id="UP000887569">
    <property type="component" value="Unplaced"/>
</dbReference>
<comment type="catalytic activity">
    <reaction evidence="9">
        <text>a D-hexose + ATP = a D-hexose 6-phosphate + ADP + H(+)</text>
        <dbReference type="Rhea" id="RHEA:22740"/>
        <dbReference type="ChEBI" id="CHEBI:4194"/>
        <dbReference type="ChEBI" id="CHEBI:15378"/>
        <dbReference type="ChEBI" id="CHEBI:30616"/>
        <dbReference type="ChEBI" id="CHEBI:229467"/>
        <dbReference type="ChEBI" id="CHEBI:456216"/>
        <dbReference type="EC" id="2.7.1.1"/>
    </reaction>
    <physiologicalReaction direction="left-to-right" evidence="9">
        <dbReference type="Rhea" id="RHEA:22741"/>
    </physiologicalReaction>
</comment>
<evidence type="ECO:0000256" key="11">
    <source>
        <dbReference type="ARBA" id="ARBA00048160"/>
    </source>
</evidence>
<evidence type="ECO:0000256" key="7">
    <source>
        <dbReference type="ARBA" id="ARBA00022840"/>
    </source>
</evidence>
<dbReference type="InterPro" id="IPR022672">
    <property type="entry name" value="Hexokinase_N"/>
</dbReference>
<dbReference type="GO" id="GO:0005739">
    <property type="term" value="C:mitochondrion"/>
    <property type="evidence" value="ECO:0007669"/>
    <property type="project" value="TreeGrafter"/>
</dbReference>
<evidence type="ECO:0000256" key="2">
    <source>
        <dbReference type="ARBA" id="ARBA00005028"/>
    </source>
</evidence>
<dbReference type="InterPro" id="IPR022673">
    <property type="entry name" value="Hexokinase_C"/>
</dbReference>
<dbReference type="Gene3D" id="3.30.420.40">
    <property type="match status" value="1"/>
</dbReference>
<comment type="pathway">
    <text evidence="1">Carbohydrate degradation; glycolysis; D-glyceraldehyde 3-phosphate and glycerone phosphate from D-glucose: step 1/4.</text>
</comment>
<reference evidence="18 19" key="1">
    <citation type="submission" date="2022-11" db="UniProtKB">
        <authorList>
            <consortium name="WormBaseParasite"/>
        </authorList>
    </citation>
    <scope>IDENTIFICATION</scope>
</reference>
<dbReference type="GO" id="GO:0005524">
    <property type="term" value="F:ATP binding"/>
    <property type="evidence" value="ECO:0007669"/>
    <property type="project" value="UniProtKB-UniRule"/>
</dbReference>
<dbReference type="InterPro" id="IPR043129">
    <property type="entry name" value="ATPase_NBD"/>
</dbReference>
<evidence type="ECO:0000256" key="10">
    <source>
        <dbReference type="ARBA" id="ARBA00047905"/>
    </source>
</evidence>
<dbReference type="InterPro" id="IPR019807">
    <property type="entry name" value="Hexokinase_BS"/>
</dbReference>
<dbReference type="Pfam" id="PF03727">
    <property type="entry name" value="Hexokinase_2"/>
    <property type="match status" value="1"/>
</dbReference>
<evidence type="ECO:0000256" key="4">
    <source>
        <dbReference type="ARBA" id="ARBA00022679"/>
    </source>
</evidence>
<dbReference type="SUPFAM" id="SSF53067">
    <property type="entry name" value="Actin-like ATPase domain"/>
    <property type="match status" value="2"/>
</dbReference>
<evidence type="ECO:0000256" key="12">
    <source>
        <dbReference type="ARBA" id="ARBA00050361"/>
    </source>
</evidence>
<evidence type="ECO:0000256" key="1">
    <source>
        <dbReference type="ARBA" id="ARBA00004888"/>
    </source>
</evidence>
<organism evidence="17 18">
    <name type="scientific">Parascaris univalens</name>
    <name type="common">Nematode worm</name>
    <dbReference type="NCBI Taxonomy" id="6257"/>
    <lineage>
        <taxon>Eukaryota</taxon>
        <taxon>Metazoa</taxon>
        <taxon>Ecdysozoa</taxon>
        <taxon>Nematoda</taxon>
        <taxon>Chromadorea</taxon>
        <taxon>Rhabditida</taxon>
        <taxon>Spirurina</taxon>
        <taxon>Ascaridomorpha</taxon>
        <taxon>Ascaridoidea</taxon>
        <taxon>Ascarididae</taxon>
        <taxon>Parascaris</taxon>
    </lineage>
</organism>
<evidence type="ECO:0000259" key="15">
    <source>
        <dbReference type="Pfam" id="PF00349"/>
    </source>
</evidence>
<dbReference type="CDD" id="cd24019">
    <property type="entry name" value="ASKHA_NBD_HK_meta"/>
    <property type="match status" value="1"/>
</dbReference>
<dbReference type="GO" id="GO:0008865">
    <property type="term" value="F:fructokinase activity"/>
    <property type="evidence" value="ECO:0007669"/>
    <property type="project" value="TreeGrafter"/>
</dbReference>
<sequence length="493" mass="54349">MRNQQVPITVQRGGFKTPVKDAAIDRFKNTGQRSQAEMANFKRIQEICSCMVLSDDDLRRVMDQMMSSIKRGLSGGTSSLKMLPSFVRAVPNGTERGDFLALDLGGTNFRVLRIKLSGTQAEMNGKIYRISDSKMKGSGIELFDHIAACLANFMEENGLKGAQKLPLGFTFSFPCAQDRLDEGRLIHWTKGFNASGVVGQDVVKLLKEACERRGDIDVDVVALLNDTVGTLLACAFKENSCQVGVILGTGTNTCYMEKLSNCPKLKKYHFEDDGYPDEMIINMEWGAFGDDGCIDFTRSPYDAAVDEASVNPYKQLFEKMISGMYMGELVRLILEQLAKEKLIFDGDSRAISQPNAFPTKYVSEIEGEQDSATPHQKTMQILQDIGIEKPSIADCNNVAYVCSLVSRRAAHLCAAGIATVLTRMQRPYVTVGIDGSVYRFHPKFARILDEKIDQLLAPNLEYQLMLSEDGSGRGAALVAAVAVRVRSESKTTA</sequence>
<evidence type="ECO:0000259" key="16">
    <source>
        <dbReference type="Pfam" id="PF03727"/>
    </source>
</evidence>